<dbReference type="Proteomes" id="UP000540952">
    <property type="component" value="Unassembled WGS sequence"/>
</dbReference>
<dbReference type="SUPFAM" id="SSF47266">
    <property type="entry name" value="4-helical cytokines"/>
    <property type="match status" value="1"/>
</dbReference>
<evidence type="ECO:0000313" key="12">
    <source>
        <dbReference type="Proteomes" id="UP000540952"/>
    </source>
</evidence>
<dbReference type="AlphaFoldDB" id="A0A7K4WYY2"/>
<protein>
    <submittedName>
        <fullName evidence="11">IFN protein</fullName>
    </submittedName>
</protein>
<evidence type="ECO:0000256" key="10">
    <source>
        <dbReference type="SAM" id="SignalP"/>
    </source>
</evidence>
<feature type="signal peptide" evidence="10">
    <location>
        <begin position="1"/>
        <end position="28"/>
    </location>
</feature>
<evidence type="ECO:0000256" key="3">
    <source>
        <dbReference type="ARBA" id="ARBA00011033"/>
    </source>
</evidence>
<feature type="non-terminal residue" evidence="11">
    <location>
        <position position="185"/>
    </location>
</feature>
<comment type="function">
    <text evidence="1">Has antiviral activities.</text>
</comment>
<comment type="similarity">
    <text evidence="3 9">Belongs to the alpha/beta interferon family.</text>
</comment>
<comment type="caution">
    <text evidence="11">The sequence shown here is derived from an EMBL/GenBank/DDBJ whole genome shotgun (WGS) entry which is preliminary data.</text>
</comment>
<dbReference type="GO" id="GO:0005125">
    <property type="term" value="F:cytokine activity"/>
    <property type="evidence" value="ECO:0007669"/>
    <property type="project" value="UniProtKB-KW"/>
</dbReference>
<sequence length="185" mass="21146">PAPPLQDPQPYLQHGAPVLLLAFATALACHHLCPCNDTFPKDSFQLLQAMATSPPQSCHHQHTPFAFDILHINHLQHAVASALHILQHLFAILSSPSTPQHWDAQAWQDLLDNLHHYIQHLEQCVPANGMLFEDQGPHNLLINKYFECIQDFLCTHHHRPCAWDHICLEAHAYFQHLHNTCIMRD</sequence>
<dbReference type="Pfam" id="PF00143">
    <property type="entry name" value="Interferon"/>
    <property type="match status" value="1"/>
</dbReference>
<name>A0A7K4WYY2_9TYRA</name>
<gene>
    <name evidence="11" type="primary">Ifn_0</name>
    <name evidence="11" type="ORF">TACRUB_R12050</name>
</gene>
<dbReference type="GO" id="GO:0006955">
    <property type="term" value="P:immune response"/>
    <property type="evidence" value="ECO:0007669"/>
    <property type="project" value="UniProtKB-ARBA"/>
</dbReference>
<dbReference type="SMART" id="SM00076">
    <property type="entry name" value="IFabd"/>
    <property type="match status" value="1"/>
</dbReference>
<dbReference type="InterPro" id="IPR000471">
    <property type="entry name" value="Interferon_alpha/beta/delta"/>
</dbReference>
<evidence type="ECO:0000313" key="11">
    <source>
        <dbReference type="EMBL" id="NWR39763.1"/>
    </source>
</evidence>
<evidence type="ECO:0000256" key="2">
    <source>
        <dbReference type="ARBA" id="ARBA00004613"/>
    </source>
</evidence>
<keyword evidence="6 10" id="KW-0732">Signal</keyword>
<feature type="non-terminal residue" evidence="11">
    <location>
        <position position="1"/>
    </location>
</feature>
<evidence type="ECO:0000256" key="6">
    <source>
        <dbReference type="ARBA" id="ARBA00022729"/>
    </source>
</evidence>
<dbReference type="Gene3D" id="1.20.1250.10">
    <property type="match status" value="1"/>
</dbReference>
<feature type="chain" id="PRO_5029792343" evidence="10">
    <location>
        <begin position="29"/>
        <end position="185"/>
    </location>
</feature>
<evidence type="ECO:0000256" key="1">
    <source>
        <dbReference type="ARBA" id="ARBA00002718"/>
    </source>
</evidence>
<keyword evidence="12" id="KW-1185">Reference proteome</keyword>
<proteinExistence type="inferred from homology"/>
<reference evidence="11 12" key="1">
    <citation type="submission" date="2019-09" db="EMBL/GenBank/DDBJ databases">
        <title>Bird 10,000 Genomes (B10K) Project - Family phase.</title>
        <authorList>
            <person name="Zhang G."/>
        </authorList>
    </citation>
    <scope>NUCLEOTIDE SEQUENCE [LARGE SCALE GENOMIC DNA]</scope>
    <source>
        <strain evidence="11">B10K-CU-031-13</strain>
        <tissue evidence="11">Muscle</tissue>
    </source>
</reference>
<dbReference type="GO" id="GO:0005126">
    <property type="term" value="F:cytokine receptor binding"/>
    <property type="evidence" value="ECO:0007669"/>
    <property type="project" value="InterPro"/>
</dbReference>
<dbReference type="PANTHER" id="PTHR11691:SF73">
    <property type="entry name" value="INTERFERON BETA"/>
    <property type="match status" value="1"/>
</dbReference>
<keyword evidence="7 9" id="KW-0051">Antiviral defense</keyword>
<evidence type="ECO:0000256" key="5">
    <source>
        <dbReference type="ARBA" id="ARBA00022525"/>
    </source>
</evidence>
<dbReference type="PROSITE" id="PS00252">
    <property type="entry name" value="INTERFERON_A_B_D"/>
    <property type="match status" value="1"/>
</dbReference>
<evidence type="ECO:0000256" key="8">
    <source>
        <dbReference type="ARBA" id="ARBA00023157"/>
    </source>
</evidence>
<dbReference type="GO" id="GO:0005615">
    <property type="term" value="C:extracellular space"/>
    <property type="evidence" value="ECO:0007669"/>
    <property type="project" value="UniProtKB-KW"/>
</dbReference>
<evidence type="ECO:0000256" key="9">
    <source>
        <dbReference type="RuleBase" id="RU000436"/>
    </source>
</evidence>
<organism evidence="11 12">
    <name type="scientific">Tachuris rubrigastra</name>
    <dbReference type="NCBI Taxonomy" id="495162"/>
    <lineage>
        <taxon>Eukaryota</taxon>
        <taxon>Metazoa</taxon>
        <taxon>Chordata</taxon>
        <taxon>Craniata</taxon>
        <taxon>Vertebrata</taxon>
        <taxon>Euteleostomi</taxon>
        <taxon>Archelosauria</taxon>
        <taxon>Archosauria</taxon>
        <taxon>Dinosauria</taxon>
        <taxon>Saurischia</taxon>
        <taxon>Theropoda</taxon>
        <taxon>Coelurosauria</taxon>
        <taxon>Aves</taxon>
        <taxon>Neognathae</taxon>
        <taxon>Neoaves</taxon>
        <taxon>Telluraves</taxon>
        <taxon>Australaves</taxon>
        <taxon>Passeriformes</taxon>
        <taxon>Tyrannidae</taxon>
        <taxon>Tachuris</taxon>
    </lineage>
</organism>
<comment type="subcellular location">
    <subcellularLocation>
        <location evidence="2">Secreted</location>
    </subcellularLocation>
</comment>
<dbReference type="InterPro" id="IPR009079">
    <property type="entry name" value="4_helix_cytokine-like_core"/>
</dbReference>
<dbReference type="GO" id="GO:0051607">
    <property type="term" value="P:defense response to virus"/>
    <property type="evidence" value="ECO:0007669"/>
    <property type="project" value="UniProtKB-KW"/>
</dbReference>
<accession>A0A7K4WYY2</accession>
<keyword evidence="4 9" id="KW-0202">Cytokine</keyword>
<dbReference type="PANTHER" id="PTHR11691">
    <property type="entry name" value="TYPE I INTERFERON"/>
    <property type="match status" value="1"/>
</dbReference>
<dbReference type="EMBL" id="VZRD01000752">
    <property type="protein sequence ID" value="NWR39763.1"/>
    <property type="molecule type" value="Genomic_DNA"/>
</dbReference>
<evidence type="ECO:0000256" key="7">
    <source>
        <dbReference type="ARBA" id="ARBA00023118"/>
    </source>
</evidence>
<keyword evidence="8" id="KW-1015">Disulfide bond</keyword>
<keyword evidence="5" id="KW-0964">Secreted</keyword>
<evidence type="ECO:0000256" key="4">
    <source>
        <dbReference type="ARBA" id="ARBA00022514"/>
    </source>
</evidence>